<organism evidence="2 3">
    <name type="scientific">Vibrio ishigakensis</name>
    <dbReference type="NCBI Taxonomy" id="1481914"/>
    <lineage>
        <taxon>Bacteria</taxon>
        <taxon>Pseudomonadati</taxon>
        <taxon>Pseudomonadota</taxon>
        <taxon>Gammaproteobacteria</taxon>
        <taxon>Vibrionales</taxon>
        <taxon>Vibrionaceae</taxon>
        <taxon>Vibrio</taxon>
    </lineage>
</organism>
<dbReference type="STRING" id="1481914.JCM19241_4953"/>
<dbReference type="InterPro" id="IPR013783">
    <property type="entry name" value="Ig-like_fold"/>
</dbReference>
<dbReference type="EMBL" id="BBSC01000002">
    <property type="protein sequence ID" value="GAM73757.1"/>
    <property type="molecule type" value="Genomic_DNA"/>
</dbReference>
<gene>
    <name evidence="2" type="ORF">JCM19241_4953</name>
</gene>
<dbReference type="InterPro" id="IPR040853">
    <property type="entry name" value="RapA2_cadherin-like"/>
</dbReference>
<protein>
    <submittedName>
        <fullName evidence="2">T1SS secreted agglutinin RTX</fullName>
    </submittedName>
</protein>
<dbReference type="Gene3D" id="2.60.40.10">
    <property type="entry name" value="Immunoglobulins"/>
    <property type="match status" value="1"/>
</dbReference>
<name>A0A0B8Q9X1_9VIBR</name>
<comment type="caution">
    <text evidence="2">The sequence shown here is derived from an EMBL/GenBank/DDBJ whole genome shotgun (WGS) entry which is preliminary data.</text>
</comment>
<dbReference type="NCBIfam" id="TIGR01965">
    <property type="entry name" value="VCBS_repeat"/>
    <property type="match status" value="1"/>
</dbReference>
<dbReference type="InterPro" id="IPR010221">
    <property type="entry name" value="VCBS_dom"/>
</dbReference>
<accession>A0A0B8Q9X1</accession>
<dbReference type="Pfam" id="PF17803">
    <property type="entry name" value="Cadherin_4"/>
    <property type="match status" value="1"/>
</dbReference>
<feature type="domain" description="RapA2 cadherin-like" evidence="1">
    <location>
        <begin position="11"/>
        <end position="67"/>
    </location>
</feature>
<evidence type="ECO:0000313" key="3">
    <source>
        <dbReference type="Proteomes" id="UP000031666"/>
    </source>
</evidence>
<evidence type="ECO:0000313" key="2">
    <source>
        <dbReference type="EMBL" id="GAM73757.1"/>
    </source>
</evidence>
<dbReference type="AlphaFoldDB" id="A0A0B8Q9X1"/>
<reference evidence="2 3" key="1">
    <citation type="submission" date="2015-01" db="EMBL/GenBank/DDBJ databases">
        <title>Vibrio sp. C94 JCM 19241 whole genome shotgun sequence.</title>
        <authorList>
            <person name="Sawabe T."/>
            <person name="Meirelles P."/>
            <person name="Feng G."/>
            <person name="Sayaka M."/>
            <person name="Hattori M."/>
            <person name="Ohkuma M."/>
        </authorList>
    </citation>
    <scope>NUCLEOTIDE SEQUENCE [LARGE SCALE GENOMIC DNA]</scope>
    <source>
        <strain evidence="3">JCM 19241</strain>
    </source>
</reference>
<dbReference type="Proteomes" id="UP000031666">
    <property type="component" value="Unassembled WGS sequence"/>
</dbReference>
<reference evidence="2 3" key="2">
    <citation type="submission" date="2015-01" db="EMBL/GenBank/DDBJ databases">
        <authorList>
            <consortium name="NBRP consortium"/>
            <person name="Sawabe T."/>
            <person name="Meirelles P."/>
            <person name="Feng G."/>
            <person name="Sayaka M."/>
            <person name="Hattori M."/>
            <person name="Ohkuma M."/>
        </authorList>
    </citation>
    <scope>NUCLEOTIDE SEQUENCE [LARGE SCALE GENOMIC DNA]</scope>
    <source>
        <strain evidence="3">JCM 19241</strain>
    </source>
</reference>
<evidence type="ECO:0000259" key="1">
    <source>
        <dbReference type="Pfam" id="PF17803"/>
    </source>
</evidence>
<sequence>MTDEHGAKTTQQVTVEVAGTNDKPVITSQAQTGTVKEDDVLAVNGQVTASDVDHGAQLTYTPDNLQGSMALSH</sequence>
<proteinExistence type="predicted"/>